<evidence type="ECO:0000313" key="3">
    <source>
        <dbReference type="EMBL" id="MBP2186807.1"/>
    </source>
</evidence>
<dbReference type="Pfam" id="PF08327">
    <property type="entry name" value="AHSA1"/>
    <property type="match status" value="1"/>
</dbReference>
<dbReference type="InterPro" id="IPR013538">
    <property type="entry name" value="ASHA1/2-like_C"/>
</dbReference>
<comment type="caution">
    <text evidence="3">The sequence shown here is derived from an EMBL/GenBank/DDBJ whole genome shotgun (WGS) entry which is preliminary data.</text>
</comment>
<proteinExistence type="inferred from homology"/>
<organism evidence="3 4">
    <name type="scientific">Amycolatopsis magusensis</name>
    <dbReference type="NCBI Taxonomy" id="882444"/>
    <lineage>
        <taxon>Bacteria</taxon>
        <taxon>Bacillati</taxon>
        <taxon>Actinomycetota</taxon>
        <taxon>Actinomycetes</taxon>
        <taxon>Pseudonocardiales</taxon>
        <taxon>Pseudonocardiaceae</taxon>
        <taxon>Amycolatopsis</taxon>
    </lineage>
</organism>
<protein>
    <submittedName>
        <fullName evidence="3">Uncharacterized protein YndB with AHSA1/START domain</fullName>
    </submittedName>
</protein>
<sequence length="248" mass="27122">MSEERRLYKEISFDATPEQVWAAISSGPGMSIWFVPHEMGPEGEGEADFGGGNTQAGRVLAREEGQRIVYGDTDSPAALEFVVEGRDNGGTVLRFTQSGFFDGDDWAAEYESFDRGWNLFFHNLAQYFRYFAGLPATTLVTGSTTSLGPDAIWAKLSAALGVDPEVRLGDRVRLTPAGLPPIDGEVDYRVRGVLGVRAAEGLHRFQGFGAEGHGMVNSIHYYYGTAPDRAATTAAWQQWLLAAFPVRF</sequence>
<keyword evidence="4" id="KW-1185">Reference proteome</keyword>
<name>A0ABS4Q558_9PSEU</name>
<reference evidence="3 4" key="1">
    <citation type="submission" date="2021-03" db="EMBL/GenBank/DDBJ databases">
        <title>Sequencing the genomes of 1000 actinobacteria strains.</title>
        <authorList>
            <person name="Klenk H.-P."/>
        </authorList>
    </citation>
    <scope>NUCLEOTIDE SEQUENCE [LARGE SCALE GENOMIC DNA]</scope>
    <source>
        <strain evidence="3 4">DSM 45510</strain>
    </source>
</reference>
<dbReference type="InterPro" id="IPR023393">
    <property type="entry name" value="START-like_dom_sf"/>
</dbReference>
<dbReference type="EMBL" id="JAGGMS010000001">
    <property type="protein sequence ID" value="MBP2186807.1"/>
    <property type="molecule type" value="Genomic_DNA"/>
</dbReference>
<evidence type="ECO:0000259" key="2">
    <source>
        <dbReference type="Pfam" id="PF08327"/>
    </source>
</evidence>
<dbReference type="RefSeq" id="WP_209670128.1">
    <property type="nucleotide sequence ID" value="NZ_JAGGMS010000001.1"/>
</dbReference>
<dbReference type="CDD" id="cd07814">
    <property type="entry name" value="SRPBCC_CalC_Aha1-like"/>
    <property type="match status" value="1"/>
</dbReference>
<evidence type="ECO:0000313" key="4">
    <source>
        <dbReference type="Proteomes" id="UP000741013"/>
    </source>
</evidence>
<dbReference type="Gene3D" id="3.30.530.20">
    <property type="match status" value="1"/>
</dbReference>
<evidence type="ECO:0000256" key="1">
    <source>
        <dbReference type="ARBA" id="ARBA00006817"/>
    </source>
</evidence>
<gene>
    <name evidence="3" type="ORF">JOM49_008333</name>
</gene>
<comment type="similarity">
    <text evidence="1">Belongs to the AHA1 family.</text>
</comment>
<accession>A0ABS4Q558</accession>
<dbReference type="Proteomes" id="UP000741013">
    <property type="component" value="Unassembled WGS sequence"/>
</dbReference>
<feature type="domain" description="Activator of Hsp90 ATPase homologue 1/2-like C-terminal" evidence="2">
    <location>
        <begin position="14"/>
        <end position="128"/>
    </location>
</feature>
<dbReference type="SUPFAM" id="SSF55961">
    <property type="entry name" value="Bet v1-like"/>
    <property type="match status" value="1"/>
</dbReference>